<accession>A0A368NFA1</accession>
<comment type="caution">
    <text evidence="2">The sequence shown here is derived from an EMBL/GenBank/DDBJ whole genome shotgun (WGS) entry which is preliminary data.</text>
</comment>
<dbReference type="EMBL" id="QPID01000007">
    <property type="protein sequence ID" value="RCU49158.1"/>
    <property type="molecule type" value="Genomic_DNA"/>
</dbReference>
<keyword evidence="3" id="KW-1185">Reference proteome</keyword>
<sequence length="182" mass="20608">MKCTSCKQGNLVPSFIDGLFRAHTCNHCEGNWLLIEDYVSWKEQHPDHPFASNASLEAEDSKTALFCPVSGTIMRKFKLSADTAHRIDYSAAVGGVWLDKGEWELLKKEGLAGSLNSVLTQQWQRSIQQQSSQQTFAELYREKFGEAGYQKAKELRAWLSEQPNKADLRAYLLAEDPYCAEK</sequence>
<evidence type="ECO:0000313" key="2">
    <source>
        <dbReference type="EMBL" id="RCU49158.1"/>
    </source>
</evidence>
<evidence type="ECO:0000259" key="1">
    <source>
        <dbReference type="Pfam" id="PF13453"/>
    </source>
</evidence>
<evidence type="ECO:0000313" key="3">
    <source>
        <dbReference type="Proteomes" id="UP000252558"/>
    </source>
</evidence>
<gene>
    <name evidence="2" type="ORF">DU002_12445</name>
</gene>
<dbReference type="AlphaFoldDB" id="A0A368NFA1"/>
<proteinExistence type="predicted"/>
<reference evidence="2 3" key="1">
    <citation type="submission" date="2018-07" db="EMBL/GenBank/DDBJ databases">
        <title>Corallincola holothuriorum sp. nov., a new facultative anaerobe isolated from sea cucumber Apostichopus japonicus.</title>
        <authorList>
            <person name="Xia H."/>
        </authorList>
    </citation>
    <scope>NUCLEOTIDE SEQUENCE [LARGE SCALE GENOMIC DNA]</scope>
    <source>
        <strain evidence="2 3">C4</strain>
    </source>
</reference>
<dbReference type="OrthoDB" id="9814037at2"/>
<organism evidence="2 3">
    <name type="scientific">Corallincola holothuriorum</name>
    <dbReference type="NCBI Taxonomy" id="2282215"/>
    <lineage>
        <taxon>Bacteria</taxon>
        <taxon>Pseudomonadati</taxon>
        <taxon>Pseudomonadota</taxon>
        <taxon>Gammaproteobacteria</taxon>
        <taxon>Alteromonadales</taxon>
        <taxon>Psychromonadaceae</taxon>
        <taxon>Corallincola</taxon>
    </lineage>
</organism>
<protein>
    <recommendedName>
        <fullName evidence="1">Transcription factor zinc-finger domain-containing protein</fullName>
    </recommendedName>
</protein>
<dbReference type="Proteomes" id="UP000252558">
    <property type="component" value="Unassembled WGS sequence"/>
</dbReference>
<feature type="domain" description="Transcription factor zinc-finger" evidence="1">
    <location>
        <begin position="2"/>
        <end position="43"/>
    </location>
</feature>
<dbReference type="RefSeq" id="WP_114338718.1">
    <property type="nucleotide sequence ID" value="NZ_QPID01000007.1"/>
</dbReference>
<name>A0A368NFA1_9GAMM</name>
<dbReference type="InterPro" id="IPR027392">
    <property type="entry name" value="TF_Znf"/>
</dbReference>
<dbReference type="Pfam" id="PF13453">
    <property type="entry name" value="Zn_ribbon_TFIIB"/>
    <property type="match status" value="1"/>
</dbReference>